<accession>A0A2U2BD42</accession>
<proteinExistence type="predicted"/>
<name>A0A2U2BD42_9BACT</name>
<dbReference type="RefSeq" id="WP_109262450.1">
    <property type="nucleotide sequence ID" value="NZ_QEWP01000001.1"/>
</dbReference>
<gene>
    <name evidence="2" type="ORF">DDZ16_00465</name>
</gene>
<dbReference type="Proteomes" id="UP000244956">
    <property type="component" value="Unassembled WGS sequence"/>
</dbReference>
<dbReference type="Pfam" id="PF19808">
    <property type="entry name" value="DUF6291"/>
    <property type="match status" value="1"/>
</dbReference>
<dbReference type="InterPro" id="IPR046258">
    <property type="entry name" value="DUF6291"/>
</dbReference>
<dbReference type="AlphaFoldDB" id="A0A2U2BD42"/>
<feature type="domain" description="DUF6291" evidence="1">
    <location>
        <begin position="11"/>
        <end position="90"/>
    </location>
</feature>
<protein>
    <recommendedName>
        <fullName evidence="1">DUF6291 domain-containing protein</fullName>
    </recommendedName>
</protein>
<reference evidence="2 3" key="1">
    <citation type="submission" date="2018-05" db="EMBL/GenBank/DDBJ databases">
        <title>Marinilabilia rubrum sp. nov., isolated from saltern sediment.</title>
        <authorList>
            <person name="Zhang R."/>
        </authorList>
    </citation>
    <scope>NUCLEOTIDE SEQUENCE [LARGE SCALE GENOMIC DNA]</scope>
    <source>
        <strain evidence="2 3">WTE16</strain>
    </source>
</reference>
<evidence type="ECO:0000313" key="2">
    <source>
        <dbReference type="EMBL" id="PWE00995.1"/>
    </source>
</evidence>
<comment type="caution">
    <text evidence="2">The sequence shown here is derived from an EMBL/GenBank/DDBJ whole genome shotgun (WGS) entry which is preliminary data.</text>
</comment>
<keyword evidence="3" id="KW-1185">Reference proteome</keyword>
<dbReference type="EMBL" id="QEWP01000001">
    <property type="protein sequence ID" value="PWE00995.1"/>
    <property type="molecule type" value="Genomic_DNA"/>
</dbReference>
<organism evidence="2 3">
    <name type="scientific">Marinilabilia rubra</name>
    <dbReference type="NCBI Taxonomy" id="2162893"/>
    <lineage>
        <taxon>Bacteria</taxon>
        <taxon>Pseudomonadati</taxon>
        <taxon>Bacteroidota</taxon>
        <taxon>Bacteroidia</taxon>
        <taxon>Marinilabiliales</taxon>
        <taxon>Marinilabiliaceae</taxon>
        <taxon>Marinilabilia</taxon>
    </lineage>
</organism>
<sequence>MNNTSEIKRKSFIIHFDSWEVVSELLNTEQKGELIEAMYLFNATGAIPDFQDGQLKMAFRMFEKQFIRDMEKYEKKVQANRANGQRGGKPPEINPNLDLSFLPGPLVYSFKKYLKAIEGTENEVFDQYQLIDLFQEVNEESGNDQERAKTYLAKITKEHAPNI</sequence>
<evidence type="ECO:0000259" key="1">
    <source>
        <dbReference type="Pfam" id="PF19808"/>
    </source>
</evidence>
<evidence type="ECO:0000313" key="3">
    <source>
        <dbReference type="Proteomes" id="UP000244956"/>
    </source>
</evidence>